<dbReference type="Proteomes" id="UP000464754">
    <property type="component" value="Chromosome"/>
</dbReference>
<evidence type="ECO:0000256" key="1">
    <source>
        <dbReference type="SAM" id="Coils"/>
    </source>
</evidence>
<gene>
    <name evidence="2" type="ORF">Aargi30884_03040</name>
</gene>
<proteinExistence type="predicted"/>
<dbReference type="Pfam" id="PF05103">
    <property type="entry name" value="DivIVA"/>
    <property type="match status" value="1"/>
</dbReference>
<feature type="coiled-coil region" evidence="1">
    <location>
        <begin position="26"/>
        <end position="63"/>
    </location>
</feature>
<dbReference type="KEGG" id="aarg:Aargi30884_03040"/>
<organism evidence="2 3">
    <name type="scientific">Amedibacterium intestinale</name>
    <dbReference type="NCBI Taxonomy" id="2583452"/>
    <lineage>
        <taxon>Bacteria</taxon>
        <taxon>Bacillati</taxon>
        <taxon>Bacillota</taxon>
        <taxon>Erysipelotrichia</taxon>
        <taxon>Erysipelotrichales</taxon>
        <taxon>Erysipelotrichaceae</taxon>
        <taxon>Amedibacterium</taxon>
    </lineage>
</organism>
<sequence>MEKRVFDTMKNGYNRYQVDDYIHSLAEEIESLRKKLECNNVMMERLSKEKDDLEKKYKEVSDNLYIKEQAAGEMARMAMKEANMIVDTANQNAETIIKEALMMARGILLDISRLGNEARDMKGNMQEELERIREALENFETPAIPDLNLLKKEEL</sequence>
<name>A0A6N4TFJ5_9FIRM</name>
<dbReference type="RefSeq" id="WP_115714615.1">
    <property type="nucleotide sequence ID" value="NZ_AP019695.1"/>
</dbReference>
<evidence type="ECO:0008006" key="4">
    <source>
        <dbReference type="Google" id="ProtNLM"/>
    </source>
</evidence>
<protein>
    <recommendedName>
        <fullName evidence="4">Cell division protein DivIVA</fullName>
    </recommendedName>
</protein>
<feature type="coiled-coil region" evidence="1">
    <location>
        <begin position="111"/>
        <end position="138"/>
    </location>
</feature>
<keyword evidence="1" id="KW-0175">Coiled coil</keyword>
<dbReference type="InterPro" id="IPR007793">
    <property type="entry name" value="DivIVA_fam"/>
</dbReference>
<keyword evidence="3" id="KW-1185">Reference proteome</keyword>
<dbReference type="EMBL" id="AP019695">
    <property type="protein sequence ID" value="BBK21401.1"/>
    <property type="molecule type" value="Genomic_DNA"/>
</dbReference>
<evidence type="ECO:0000313" key="2">
    <source>
        <dbReference type="EMBL" id="BBK21401.1"/>
    </source>
</evidence>
<reference evidence="3" key="1">
    <citation type="submission" date="2019-05" db="EMBL/GenBank/DDBJ databases">
        <title>Complete genome sequencing of Absiella argi strain JCM 30884.</title>
        <authorList>
            <person name="Sakamoto M."/>
            <person name="Murakami T."/>
            <person name="Mori H."/>
        </authorList>
    </citation>
    <scope>NUCLEOTIDE SEQUENCE [LARGE SCALE GENOMIC DNA]</scope>
    <source>
        <strain evidence="3">JCM 30884</strain>
    </source>
</reference>
<accession>A0A6N4TFJ5</accession>
<dbReference type="PANTHER" id="PTHR35794:SF1">
    <property type="entry name" value="CELL CYCLE PROTEIN GPSB"/>
    <property type="match status" value="1"/>
</dbReference>
<dbReference type="PANTHER" id="PTHR35794">
    <property type="entry name" value="CELL DIVISION PROTEIN DIVIVA"/>
    <property type="match status" value="1"/>
</dbReference>
<dbReference type="AlphaFoldDB" id="A0A6N4TFJ5"/>
<evidence type="ECO:0000313" key="3">
    <source>
        <dbReference type="Proteomes" id="UP000464754"/>
    </source>
</evidence>